<accession>A0A4R3NPR4</accession>
<dbReference type="RefSeq" id="WP_132311688.1">
    <property type="nucleotide sequence ID" value="NZ_SMAR01000016.1"/>
</dbReference>
<dbReference type="InterPro" id="IPR027266">
    <property type="entry name" value="TrmE/GcvT-like"/>
</dbReference>
<reference evidence="1 2" key="1">
    <citation type="submission" date="2019-03" db="EMBL/GenBank/DDBJ databases">
        <title>Freshwater and sediment microbial communities from various areas in North America, analyzing microbe dynamics in response to fracking.</title>
        <authorList>
            <person name="Lamendella R."/>
        </authorList>
    </citation>
    <scope>NUCLEOTIDE SEQUENCE [LARGE SCALE GENOMIC DNA]</scope>
    <source>
        <strain evidence="1 2">175.2</strain>
    </source>
</reference>
<dbReference type="Pfam" id="PF04268">
    <property type="entry name" value="SoxG"/>
    <property type="match status" value="1"/>
</dbReference>
<dbReference type="AlphaFoldDB" id="A0A4R3NPR4"/>
<dbReference type="EMBL" id="SMAR01000016">
    <property type="protein sequence ID" value="TCT37866.1"/>
    <property type="molecule type" value="Genomic_DNA"/>
</dbReference>
<evidence type="ECO:0000313" key="2">
    <source>
        <dbReference type="Proteomes" id="UP000295097"/>
    </source>
</evidence>
<dbReference type="Proteomes" id="UP000295097">
    <property type="component" value="Unassembled WGS sequence"/>
</dbReference>
<dbReference type="SUPFAM" id="SSF103025">
    <property type="entry name" value="Folate-binding domain"/>
    <property type="match status" value="1"/>
</dbReference>
<dbReference type="Gene3D" id="3.30.70.1520">
    <property type="entry name" value="Heterotetrameric sarcosine oxidase"/>
    <property type="match status" value="1"/>
</dbReference>
<dbReference type="InterPro" id="IPR007375">
    <property type="entry name" value="SoxG"/>
</dbReference>
<proteinExistence type="predicted"/>
<evidence type="ECO:0000313" key="1">
    <source>
        <dbReference type="EMBL" id="TCT37866.1"/>
    </source>
</evidence>
<sequence length="186" mass="19924">MADIQVADRALPLAGAFGGSSVARLVVAEPATRLLLRAGEDALQVLSGALELDLPRLPLSSAGGDGRYAFWLGPDEWLVVDEFGEDLVARLQSIDAAFSAVDISHRNVAVMIDGPGAAAALNIACPMDLRPETFTVGKVARTAFGKTEIILHRKDDNTFRVECWRSFAPYVFSLLDEGAKDAALRL</sequence>
<name>A0A4R3NPR4_9HYPH</name>
<comment type="caution">
    <text evidence="1">The sequence shown here is derived from an EMBL/GenBank/DDBJ whole genome shotgun (WGS) entry which is preliminary data.</text>
</comment>
<dbReference type="Gene3D" id="3.30.1360.120">
    <property type="entry name" value="Probable tRNA modification gtpase trme, domain 1"/>
    <property type="match status" value="1"/>
</dbReference>
<protein>
    <submittedName>
        <fullName evidence="1">Sarcosine oxidase subunit gamma</fullName>
    </submittedName>
</protein>
<gene>
    <name evidence="1" type="ORF">EDC90_101652</name>
</gene>
<organism evidence="1 2">
    <name type="scientific">Martelella mediterranea</name>
    <dbReference type="NCBI Taxonomy" id="293089"/>
    <lineage>
        <taxon>Bacteria</taxon>
        <taxon>Pseudomonadati</taxon>
        <taxon>Pseudomonadota</taxon>
        <taxon>Alphaproteobacteria</taxon>
        <taxon>Hyphomicrobiales</taxon>
        <taxon>Aurantimonadaceae</taxon>
        <taxon>Martelella</taxon>
    </lineage>
</organism>
<dbReference type="OrthoDB" id="9814782at2"/>
<keyword evidence="2" id="KW-1185">Reference proteome</keyword>